<feature type="transmembrane region" description="Helical" evidence="1">
    <location>
        <begin position="40"/>
        <end position="60"/>
    </location>
</feature>
<accession>A0A7W9AS55</accession>
<gene>
    <name evidence="2" type="ORF">FHR19_002956</name>
</gene>
<organism evidence="2 3">
    <name type="scientific">Sphingomonas yantingensis</name>
    <dbReference type="NCBI Taxonomy" id="1241761"/>
    <lineage>
        <taxon>Bacteria</taxon>
        <taxon>Pseudomonadati</taxon>
        <taxon>Pseudomonadota</taxon>
        <taxon>Alphaproteobacteria</taxon>
        <taxon>Sphingomonadales</taxon>
        <taxon>Sphingomonadaceae</taxon>
        <taxon>Sphingomonas</taxon>
    </lineage>
</organism>
<keyword evidence="3" id="KW-1185">Reference proteome</keyword>
<dbReference type="Proteomes" id="UP000557739">
    <property type="component" value="Unassembled WGS sequence"/>
</dbReference>
<protein>
    <submittedName>
        <fullName evidence="2">Uncharacterized protein</fullName>
    </submittedName>
</protein>
<dbReference type="RefSeq" id="WP_184029812.1">
    <property type="nucleotide sequence ID" value="NZ_JACIJJ010000004.1"/>
</dbReference>
<evidence type="ECO:0000313" key="2">
    <source>
        <dbReference type="EMBL" id="MBB5699590.1"/>
    </source>
</evidence>
<dbReference type="EMBL" id="JACIJJ010000004">
    <property type="protein sequence ID" value="MBB5699590.1"/>
    <property type="molecule type" value="Genomic_DNA"/>
</dbReference>
<evidence type="ECO:0000313" key="3">
    <source>
        <dbReference type="Proteomes" id="UP000557739"/>
    </source>
</evidence>
<keyword evidence="1" id="KW-0812">Transmembrane</keyword>
<dbReference type="AlphaFoldDB" id="A0A7W9AS55"/>
<keyword evidence="1" id="KW-1133">Transmembrane helix</keyword>
<proteinExistence type="predicted"/>
<keyword evidence="1" id="KW-0472">Membrane</keyword>
<evidence type="ECO:0000256" key="1">
    <source>
        <dbReference type="SAM" id="Phobius"/>
    </source>
</evidence>
<comment type="caution">
    <text evidence="2">The sequence shown here is derived from an EMBL/GenBank/DDBJ whole genome shotgun (WGS) entry which is preliminary data.</text>
</comment>
<reference evidence="2 3" key="1">
    <citation type="submission" date="2020-08" db="EMBL/GenBank/DDBJ databases">
        <title>Genomic Encyclopedia of Type Strains, Phase IV (KMG-IV): sequencing the most valuable type-strain genomes for metagenomic binning, comparative biology and taxonomic classification.</title>
        <authorList>
            <person name="Goeker M."/>
        </authorList>
    </citation>
    <scope>NUCLEOTIDE SEQUENCE [LARGE SCALE GENOMIC DNA]</scope>
    <source>
        <strain evidence="2 3">DSM 27244</strain>
    </source>
</reference>
<sequence length="66" mass="6955">MDDAHRTVMARSSYLWIAAGLAFSLTIVAAATGSIRLIEVALIVNGVLAIVGIGFGIWTGRALARR</sequence>
<name>A0A7W9AS55_9SPHN</name>